<proteinExistence type="predicted"/>
<dbReference type="Proteomes" id="UP001066276">
    <property type="component" value="Chromosome 8"/>
</dbReference>
<sequence length="110" mass="12380">MMHIAGLSITGGRSRSISLLYPGAMSTMRAKGPDIPRSRPPGQDAALRTYLQASSRWHFCFLSKCRECQVFISHAYVPRYEQEHNLGTKQRGSERGTTCKQNIPAFDDFT</sequence>
<evidence type="ECO:0000313" key="2">
    <source>
        <dbReference type="EMBL" id="KAJ1116370.1"/>
    </source>
</evidence>
<comment type="caution">
    <text evidence="2">The sequence shown here is derived from an EMBL/GenBank/DDBJ whole genome shotgun (WGS) entry which is preliminary data.</text>
</comment>
<keyword evidence="3" id="KW-1185">Reference proteome</keyword>
<feature type="compositionally biased region" description="Basic and acidic residues" evidence="1">
    <location>
        <begin position="85"/>
        <end position="94"/>
    </location>
</feature>
<evidence type="ECO:0000256" key="1">
    <source>
        <dbReference type="SAM" id="MobiDB-lite"/>
    </source>
</evidence>
<dbReference type="AlphaFoldDB" id="A0AAV7NJW4"/>
<organism evidence="2 3">
    <name type="scientific">Pleurodeles waltl</name>
    <name type="common">Iberian ribbed newt</name>
    <dbReference type="NCBI Taxonomy" id="8319"/>
    <lineage>
        <taxon>Eukaryota</taxon>
        <taxon>Metazoa</taxon>
        <taxon>Chordata</taxon>
        <taxon>Craniata</taxon>
        <taxon>Vertebrata</taxon>
        <taxon>Euteleostomi</taxon>
        <taxon>Amphibia</taxon>
        <taxon>Batrachia</taxon>
        <taxon>Caudata</taxon>
        <taxon>Salamandroidea</taxon>
        <taxon>Salamandridae</taxon>
        <taxon>Pleurodelinae</taxon>
        <taxon>Pleurodeles</taxon>
    </lineage>
</organism>
<evidence type="ECO:0000313" key="3">
    <source>
        <dbReference type="Proteomes" id="UP001066276"/>
    </source>
</evidence>
<name>A0AAV7NJW4_PLEWA</name>
<dbReference type="EMBL" id="JANPWB010000012">
    <property type="protein sequence ID" value="KAJ1116370.1"/>
    <property type="molecule type" value="Genomic_DNA"/>
</dbReference>
<reference evidence="2" key="1">
    <citation type="journal article" date="2022" name="bioRxiv">
        <title>Sequencing and chromosome-scale assembly of the giantPleurodeles waltlgenome.</title>
        <authorList>
            <person name="Brown T."/>
            <person name="Elewa A."/>
            <person name="Iarovenko S."/>
            <person name="Subramanian E."/>
            <person name="Araus A.J."/>
            <person name="Petzold A."/>
            <person name="Susuki M."/>
            <person name="Suzuki K.-i.T."/>
            <person name="Hayashi T."/>
            <person name="Toyoda A."/>
            <person name="Oliveira C."/>
            <person name="Osipova E."/>
            <person name="Leigh N.D."/>
            <person name="Simon A."/>
            <person name="Yun M.H."/>
        </authorList>
    </citation>
    <scope>NUCLEOTIDE SEQUENCE</scope>
    <source>
        <strain evidence="2">20211129_DDA</strain>
        <tissue evidence="2">Liver</tissue>
    </source>
</reference>
<feature type="region of interest" description="Disordered" evidence="1">
    <location>
        <begin position="85"/>
        <end position="110"/>
    </location>
</feature>
<protein>
    <submittedName>
        <fullName evidence="2">Uncharacterized protein</fullName>
    </submittedName>
</protein>
<accession>A0AAV7NJW4</accession>
<gene>
    <name evidence="2" type="ORF">NDU88_004585</name>
</gene>